<dbReference type="InterPro" id="IPR000998">
    <property type="entry name" value="MAM_dom"/>
</dbReference>
<proteinExistence type="predicted"/>
<evidence type="ECO:0000313" key="7">
    <source>
        <dbReference type="EMBL" id="CAF4876632.1"/>
    </source>
</evidence>
<dbReference type="EMBL" id="CAJOBH010160370">
    <property type="protein sequence ID" value="CAF4876632.1"/>
    <property type="molecule type" value="Genomic_DNA"/>
</dbReference>
<accession>A0A8S3C322</accession>
<evidence type="ECO:0000256" key="4">
    <source>
        <dbReference type="SAM" id="Phobius"/>
    </source>
</evidence>
<dbReference type="PROSITE" id="PS00022">
    <property type="entry name" value="EGF_1"/>
    <property type="match status" value="1"/>
</dbReference>
<feature type="domain" description="EGF-like" evidence="5">
    <location>
        <begin position="186"/>
        <end position="222"/>
    </location>
</feature>
<reference evidence="8" key="1">
    <citation type="submission" date="2021-02" db="EMBL/GenBank/DDBJ databases">
        <authorList>
            <person name="Nowell W R."/>
        </authorList>
    </citation>
    <scope>NUCLEOTIDE SEQUENCE</scope>
</reference>
<protein>
    <recommendedName>
        <fullName evidence="10">EGF-like domain-containing protein</fullName>
    </recommendedName>
</protein>
<dbReference type="EMBL" id="CAJOBJ010171293">
    <property type="protein sequence ID" value="CAF4884035.1"/>
    <property type="molecule type" value="Genomic_DNA"/>
</dbReference>
<dbReference type="Gene3D" id="2.60.120.200">
    <property type="match status" value="1"/>
</dbReference>
<feature type="region of interest" description="Disordered" evidence="3">
    <location>
        <begin position="136"/>
        <end position="180"/>
    </location>
</feature>
<dbReference type="CDD" id="cd00054">
    <property type="entry name" value="EGF_CA"/>
    <property type="match status" value="1"/>
</dbReference>
<evidence type="ECO:0000313" key="8">
    <source>
        <dbReference type="EMBL" id="CAF4884035.1"/>
    </source>
</evidence>
<evidence type="ECO:0000256" key="2">
    <source>
        <dbReference type="PROSITE-ProRule" id="PRU00076"/>
    </source>
</evidence>
<gene>
    <name evidence="7" type="ORF">BYL167_LOCUS51180</name>
    <name evidence="8" type="ORF">GIL414_LOCUS50992</name>
</gene>
<evidence type="ECO:0000259" key="5">
    <source>
        <dbReference type="PROSITE" id="PS50026"/>
    </source>
</evidence>
<keyword evidence="2" id="KW-0245">EGF-like domain</keyword>
<dbReference type="AlphaFoldDB" id="A0A8S3C322"/>
<name>A0A8S3C322_9BILA</name>
<sequence length="295" mass="31381">GHYLQLRITATTPRDSLATVSNYLGAATQQGCSMRFWIYFKANNNGELVVGYRYAIGDVIKPLPFASFQSCQTNATKCSWQLIEASLSTVLTQPTEIIIGVKTGIDRDAIMAIDDITFTPQCIKYNGTIPTVPTTTPYTGTTTPYTGPSTTTTTTTTTTTPAGETTTTTPAGETTTTNTEKTTTTVHAECAEFACYNEGSCKPQLGKPVCECQPGFNGLHCENKVPPAKKNKLGAILGGIFGTLAFIALIVIGYIYGLPKLRAARDASTSTRLLDSLPIGPITNPAYNATSTSDA</sequence>
<feature type="domain" description="MAM" evidence="6">
    <location>
        <begin position="1"/>
        <end position="124"/>
    </location>
</feature>
<comment type="caution">
    <text evidence="8">The sequence shown here is derived from an EMBL/GenBank/DDBJ whole genome shotgun (WGS) entry which is preliminary data.</text>
</comment>
<dbReference type="PROSITE" id="PS50060">
    <property type="entry name" value="MAM_2"/>
    <property type="match status" value="1"/>
</dbReference>
<feature type="transmembrane region" description="Helical" evidence="4">
    <location>
        <begin position="233"/>
        <end position="256"/>
    </location>
</feature>
<keyword evidence="1 2" id="KW-1015">Disulfide bond</keyword>
<evidence type="ECO:0000259" key="6">
    <source>
        <dbReference type="PROSITE" id="PS50060"/>
    </source>
</evidence>
<keyword evidence="4" id="KW-1133">Transmembrane helix</keyword>
<keyword evidence="4" id="KW-0812">Transmembrane</keyword>
<comment type="caution">
    <text evidence="2">Lacks conserved residue(s) required for the propagation of feature annotation.</text>
</comment>
<dbReference type="InterPro" id="IPR013320">
    <property type="entry name" value="ConA-like_dom_sf"/>
</dbReference>
<dbReference type="SUPFAM" id="SSF49899">
    <property type="entry name" value="Concanavalin A-like lectins/glucanases"/>
    <property type="match status" value="1"/>
</dbReference>
<feature type="disulfide bond" evidence="2">
    <location>
        <begin position="212"/>
        <end position="221"/>
    </location>
</feature>
<dbReference type="Proteomes" id="UP000681967">
    <property type="component" value="Unassembled WGS sequence"/>
</dbReference>
<dbReference type="InterPro" id="IPR000742">
    <property type="entry name" value="EGF"/>
</dbReference>
<dbReference type="Pfam" id="PF00629">
    <property type="entry name" value="MAM"/>
    <property type="match status" value="1"/>
</dbReference>
<evidence type="ECO:0000256" key="1">
    <source>
        <dbReference type="ARBA" id="ARBA00023157"/>
    </source>
</evidence>
<keyword evidence="4" id="KW-0472">Membrane</keyword>
<dbReference type="PROSITE" id="PS50026">
    <property type="entry name" value="EGF_3"/>
    <property type="match status" value="1"/>
</dbReference>
<dbReference type="Proteomes" id="UP000681720">
    <property type="component" value="Unassembled WGS sequence"/>
</dbReference>
<evidence type="ECO:0000256" key="3">
    <source>
        <dbReference type="SAM" id="MobiDB-lite"/>
    </source>
</evidence>
<feature type="non-terminal residue" evidence="8">
    <location>
        <position position="1"/>
    </location>
</feature>
<dbReference type="PROSITE" id="PS01186">
    <property type="entry name" value="EGF_2"/>
    <property type="match status" value="1"/>
</dbReference>
<evidence type="ECO:0000313" key="9">
    <source>
        <dbReference type="Proteomes" id="UP000681720"/>
    </source>
</evidence>
<dbReference type="GO" id="GO:0016020">
    <property type="term" value="C:membrane"/>
    <property type="evidence" value="ECO:0007669"/>
    <property type="project" value="InterPro"/>
</dbReference>
<dbReference type="Gene3D" id="2.10.25.10">
    <property type="entry name" value="Laminin"/>
    <property type="match status" value="1"/>
</dbReference>
<evidence type="ECO:0008006" key="10">
    <source>
        <dbReference type="Google" id="ProtNLM"/>
    </source>
</evidence>
<dbReference type="SUPFAM" id="SSF57196">
    <property type="entry name" value="EGF/Laminin"/>
    <property type="match status" value="1"/>
</dbReference>
<organism evidence="8 9">
    <name type="scientific">Rotaria magnacalcarata</name>
    <dbReference type="NCBI Taxonomy" id="392030"/>
    <lineage>
        <taxon>Eukaryota</taxon>
        <taxon>Metazoa</taxon>
        <taxon>Spiralia</taxon>
        <taxon>Gnathifera</taxon>
        <taxon>Rotifera</taxon>
        <taxon>Eurotatoria</taxon>
        <taxon>Bdelloidea</taxon>
        <taxon>Philodinida</taxon>
        <taxon>Philodinidae</taxon>
        <taxon>Rotaria</taxon>
    </lineage>
</organism>